<name>A0ABT6ZL02_9ACTN</name>
<organism evidence="1 2">
    <name type="scientific">Kribbibacterium absianum</name>
    <dbReference type="NCBI Taxonomy" id="3044210"/>
    <lineage>
        <taxon>Bacteria</taxon>
        <taxon>Bacillati</taxon>
        <taxon>Actinomycetota</taxon>
        <taxon>Coriobacteriia</taxon>
        <taxon>Coriobacteriales</taxon>
        <taxon>Kribbibacteriaceae</taxon>
        <taxon>Kribbibacterium</taxon>
    </lineage>
</organism>
<dbReference type="Proteomes" id="UP001431693">
    <property type="component" value="Unassembled WGS sequence"/>
</dbReference>
<reference evidence="1" key="1">
    <citation type="submission" date="2023-05" db="EMBL/GenBank/DDBJ databases">
        <title>[olsenella] sp. nov., isolated from a pig farm feces dump.</title>
        <authorList>
            <person name="Chang Y.-H."/>
        </authorList>
    </citation>
    <scope>NUCLEOTIDE SEQUENCE</scope>
    <source>
        <strain evidence="1">YH-ols2217</strain>
    </source>
</reference>
<protein>
    <submittedName>
        <fullName evidence="1">Vitamin B12 dependent-methionine synthase activation domain-containing protein</fullName>
    </submittedName>
</protein>
<gene>
    <name evidence="1" type="ORF">QJ043_06505</name>
</gene>
<dbReference type="InterPro" id="IPR037010">
    <property type="entry name" value="VitB12-dep_Met_synth_activ_sf"/>
</dbReference>
<dbReference type="Gene3D" id="3.40.109.40">
    <property type="match status" value="1"/>
</dbReference>
<dbReference type="SUPFAM" id="SSF56507">
    <property type="entry name" value="Methionine synthase activation domain-like"/>
    <property type="match status" value="1"/>
</dbReference>
<dbReference type="EMBL" id="JASJEX010000003">
    <property type="protein sequence ID" value="MDJ1129728.1"/>
    <property type="molecule type" value="Genomic_DNA"/>
</dbReference>
<keyword evidence="2" id="KW-1185">Reference proteome</keyword>
<accession>A0ABT6ZL02</accession>
<evidence type="ECO:0000313" key="1">
    <source>
        <dbReference type="EMBL" id="MDJ1129728.1"/>
    </source>
</evidence>
<dbReference type="RefSeq" id="WP_283712850.1">
    <property type="nucleotide sequence ID" value="NZ_JASJEW010000002.1"/>
</dbReference>
<proteinExistence type="predicted"/>
<comment type="caution">
    <text evidence="1">The sequence shown here is derived from an EMBL/GenBank/DDBJ whole genome shotgun (WGS) entry which is preliminary data.</text>
</comment>
<sequence length="240" mass="25293">MQRGHGRFEAREGEVLRYLGHCGQAVDDELAARIESVRAQAAEQIQCRWVWETWPVEHAGDGIGLAGSGVTLPGASIAEHLSGATQAALLCATAGSTPDLKTRTLQRREPVAALVWDACGIDAVELAADAAGAEVAAFAAEQGLVTGWRFSPGYGDLPLAVQPAVLAALDAERTVGVTLTDHLLMVPMKSVTAVVGLFSADAAPNDSVRSRCDDCSIRDACSLRAAGTPCWRKRDTHAEH</sequence>
<evidence type="ECO:0000313" key="2">
    <source>
        <dbReference type="Proteomes" id="UP001431693"/>
    </source>
</evidence>